<proteinExistence type="predicted"/>
<dbReference type="PROSITE" id="PS50294">
    <property type="entry name" value="WD_REPEATS_REGION"/>
    <property type="match status" value="2"/>
</dbReference>
<reference evidence="1" key="1">
    <citation type="journal article" date="2014" name="Front. Microbiol.">
        <title>High frequency of phylogenetically diverse reductive dehalogenase-homologous genes in deep subseafloor sedimentary metagenomes.</title>
        <authorList>
            <person name="Kawai M."/>
            <person name="Futagami T."/>
            <person name="Toyoda A."/>
            <person name="Takaki Y."/>
            <person name="Nishi S."/>
            <person name="Hori S."/>
            <person name="Arai W."/>
            <person name="Tsubouchi T."/>
            <person name="Morono Y."/>
            <person name="Uchiyama I."/>
            <person name="Ito T."/>
            <person name="Fujiyama A."/>
            <person name="Inagaki F."/>
            <person name="Takami H."/>
        </authorList>
    </citation>
    <scope>NUCLEOTIDE SEQUENCE</scope>
    <source>
        <strain evidence="1">Expedition CK06-06</strain>
    </source>
</reference>
<name>X1UTH3_9ZZZZ</name>
<organism evidence="1">
    <name type="scientific">marine sediment metagenome</name>
    <dbReference type="NCBI Taxonomy" id="412755"/>
    <lineage>
        <taxon>unclassified sequences</taxon>
        <taxon>metagenomes</taxon>
        <taxon>ecological metagenomes</taxon>
    </lineage>
</organism>
<dbReference type="SMART" id="SM00320">
    <property type="entry name" value="WD40"/>
    <property type="match status" value="2"/>
</dbReference>
<dbReference type="PANTHER" id="PTHR19879:SF9">
    <property type="entry name" value="TRANSCRIPTION INITIATION FACTOR TFIID SUBUNIT 5"/>
    <property type="match status" value="1"/>
</dbReference>
<dbReference type="PANTHER" id="PTHR19879">
    <property type="entry name" value="TRANSCRIPTION INITIATION FACTOR TFIID"/>
    <property type="match status" value="1"/>
</dbReference>
<feature type="non-terminal residue" evidence="1">
    <location>
        <position position="1"/>
    </location>
</feature>
<comment type="caution">
    <text evidence="1">The sequence shown here is derived from an EMBL/GenBank/DDBJ whole genome shotgun (WGS) entry which is preliminary data.</text>
</comment>
<dbReference type="InterPro" id="IPR015943">
    <property type="entry name" value="WD40/YVTN_repeat-like_dom_sf"/>
</dbReference>
<dbReference type="InterPro" id="IPR036322">
    <property type="entry name" value="WD40_repeat_dom_sf"/>
</dbReference>
<dbReference type="EMBL" id="BARW01040829">
    <property type="protein sequence ID" value="GAJ20764.1"/>
    <property type="molecule type" value="Genomic_DNA"/>
</dbReference>
<gene>
    <name evidence="1" type="ORF">S12H4_61486</name>
</gene>
<evidence type="ECO:0000313" key="1">
    <source>
        <dbReference type="EMBL" id="GAJ20764.1"/>
    </source>
</evidence>
<feature type="non-terminal residue" evidence="1">
    <location>
        <position position="113"/>
    </location>
</feature>
<dbReference type="Gene3D" id="2.130.10.10">
    <property type="entry name" value="YVTN repeat-like/Quinoprotein amine dehydrogenase"/>
    <property type="match status" value="1"/>
</dbReference>
<dbReference type="Pfam" id="PF00400">
    <property type="entry name" value="WD40"/>
    <property type="match status" value="2"/>
</dbReference>
<sequence>FLGNSGNIIKLWKINGEYVNTFRGHATDIWCLKFAPDGKSFVSGSFDMSFRVWDFLEIRLLQTIEGHKKSVLTVTIDPGGKRIASGSLDESIRIWNKNTGGLVTHFYGHQENI</sequence>
<dbReference type="SUPFAM" id="SSF50978">
    <property type="entry name" value="WD40 repeat-like"/>
    <property type="match status" value="1"/>
</dbReference>
<dbReference type="AlphaFoldDB" id="X1UTH3"/>
<protein>
    <submittedName>
        <fullName evidence="1">Uncharacterized protein</fullName>
    </submittedName>
</protein>
<dbReference type="InterPro" id="IPR001680">
    <property type="entry name" value="WD40_rpt"/>
</dbReference>
<dbReference type="PROSITE" id="PS50082">
    <property type="entry name" value="WD_REPEATS_2"/>
    <property type="match status" value="2"/>
</dbReference>
<accession>X1UTH3</accession>